<gene>
    <name evidence="1" type="ORF">FOZ61_003627</name>
</gene>
<organism evidence="1 2">
    <name type="scientific">Perkinsus olseni</name>
    <name type="common">Perkinsus atlanticus</name>
    <dbReference type="NCBI Taxonomy" id="32597"/>
    <lineage>
        <taxon>Eukaryota</taxon>
        <taxon>Sar</taxon>
        <taxon>Alveolata</taxon>
        <taxon>Perkinsozoa</taxon>
        <taxon>Perkinsea</taxon>
        <taxon>Perkinsida</taxon>
        <taxon>Perkinsidae</taxon>
        <taxon>Perkinsus</taxon>
    </lineage>
</organism>
<dbReference type="AlphaFoldDB" id="A0A7J6KKN4"/>
<accession>A0A7J6KKN4</accession>
<feature type="non-terminal residue" evidence="1">
    <location>
        <position position="57"/>
    </location>
</feature>
<name>A0A7J6KKN4_PEROL</name>
<dbReference type="Proteomes" id="UP000570595">
    <property type="component" value="Unassembled WGS sequence"/>
</dbReference>
<comment type="caution">
    <text evidence="1">The sequence shown here is derived from an EMBL/GenBank/DDBJ whole genome shotgun (WGS) entry which is preliminary data.</text>
</comment>
<dbReference type="EMBL" id="JABAHT010002120">
    <property type="protein sequence ID" value="KAF4647835.1"/>
    <property type="molecule type" value="Genomic_DNA"/>
</dbReference>
<evidence type="ECO:0000313" key="2">
    <source>
        <dbReference type="Proteomes" id="UP000570595"/>
    </source>
</evidence>
<protein>
    <submittedName>
        <fullName evidence="1">Uncharacterized protein</fullName>
    </submittedName>
</protein>
<feature type="non-terminal residue" evidence="1">
    <location>
        <position position="1"/>
    </location>
</feature>
<proteinExistence type="predicted"/>
<reference evidence="1 2" key="1">
    <citation type="submission" date="2020-04" db="EMBL/GenBank/DDBJ databases">
        <title>Perkinsus olseni comparative genomics.</title>
        <authorList>
            <person name="Bogema D.R."/>
        </authorList>
    </citation>
    <scope>NUCLEOTIDE SEQUENCE [LARGE SCALE GENOMIC DNA]</scope>
    <source>
        <strain evidence="1">ATCC PRA-179</strain>
    </source>
</reference>
<evidence type="ECO:0000313" key="1">
    <source>
        <dbReference type="EMBL" id="KAF4647835.1"/>
    </source>
</evidence>
<sequence>DVRCNTRRVLLLPNRYPRWRVRKPRHHSLPVGSGLHLWDLLLPWIPRLCSLPGLPTA</sequence>